<dbReference type="PANTHER" id="PTHR21013:SF10">
    <property type="entry name" value="ATP SYNTHASE MITOCHONDRIAL F1 COMPLEX ASSEMBLY FACTOR 2"/>
    <property type="match status" value="1"/>
</dbReference>
<keyword evidence="8" id="KW-1185">Reference proteome</keyword>
<name>A0A8H8DDR8_9ASCO</name>
<dbReference type="InterPro" id="IPR011419">
    <property type="entry name" value="ATP12_ATP_synth-F1-assembly"/>
</dbReference>
<dbReference type="Gene3D" id="1.10.3580.10">
    <property type="entry name" value="ATP12 ATPase"/>
    <property type="match status" value="1"/>
</dbReference>
<dbReference type="EMBL" id="JAEOAQ010000001">
    <property type="protein sequence ID" value="KAG5421777.1"/>
    <property type="molecule type" value="Genomic_DNA"/>
</dbReference>
<comment type="caution">
    <text evidence="7">The sequence shown here is derived from an EMBL/GenBank/DDBJ whole genome shotgun (WGS) entry which is preliminary data.</text>
</comment>
<dbReference type="InterPro" id="IPR042272">
    <property type="entry name" value="ATP12_ATP_synth-F1-assembly_N"/>
</dbReference>
<dbReference type="OrthoDB" id="5322896at2759"/>
<evidence type="ECO:0000256" key="4">
    <source>
        <dbReference type="ARBA" id="ARBA00023128"/>
    </source>
</evidence>
<dbReference type="Gene3D" id="3.30.2180.10">
    <property type="entry name" value="ATP12-like"/>
    <property type="match status" value="1"/>
</dbReference>
<reference evidence="7 8" key="1">
    <citation type="submission" date="2020-12" db="EMBL/GenBank/DDBJ databases">
        <title>Effect of drift, selection, and recombination on the evolution of hybrid genomes in Candida yeast pathogens.</title>
        <authorList>
            <person name="Mixao V."/>
            <person name="Ksiezopolska E."/>
            <person name="Saus E."/>
            <person name="Boekhout T."/>
            <person name="Gacser A."/>
            <person name="Gabaldon T."/>
        </authorList>
    </citation>
    <scope>NUCLEOTIDE SEQUENCE [LARGE SCALE GENOMIC DNA]</scope>
    <source>
        <strain evidence="7 8">BP57</strain>
    </source>
</reference>
<evidence type="ECO:0000259" key="6">
    <source>
        <dbReference type="PROSITE" id="PS50835"/>
    </source>
</evidence>
<sequence>MLTLKRVPVQRLVAYHGVRSFSRTALSFNRLANISSSGGDKTIEHNIKSETNRLSKTGSRFWDKGHVFYNQETGRFEIQLDGKTLRTPMGLPLTLPETKKQLAYLIAHEWTHLPKISLKSSALPLTGLAARAIDLESTGTEKKVDNNGGEEMLAIEDLKLSMLKYLDTDTCLIFAGARDCDGKLRQKQEELYRPLIEEYNDFFTKYGLSKNLLKHGEKIELKFLDCEKDGLRGNKQTLKTQQVVIEWLDQLDIFEFVALEKSILTTKSFLCAVSVLRSNVSDESRMKDVFQLNRDSNDSFWYKTVEEIIELGNLETILQTGEWGEVEDTHDVEQRDWLRSLTSAALLSH</sequence>
<organism evidence="7 8">
    <name type="scientific">Candida metapsilosis</name>
    <dbReference type="NCBI Taxonomy" id="273372"/>
    <lineage>
        <taxon>Eukaryota</taxon>
        <taxon>Fungi</taxon>
        <taxon>Dikarya</taxon>
        <taxon>Ascomycota</taxon>
        <taxon>Saccharomycotina</taxon>
        <taxon>Pichiomycetes</taxon>
        <taxon>Debaryomycetaceae</taxon>
        <taxon>Candida/Lodderomyces clade</taxon>
        <taxon>Candida</taxon>
    </lineage>
</organism>
<dbReference type="Proteomes" id="UP000669133">
    <property type="component" value="Unassembled WGS sequence"/>
</dbReference>
<dbReference type="RefSeq" id="XP_067550893.1">
    <property type="nucleotide sequence ID" value="XM_067695279.1"/>
</dbReference>
<dbReference type="GO" id="GO:0005739">
    <property type="term" value="C:mitochondrion"/>
    <property type="evidence" value="ECO:0007669"/>
    <property type="project" value="UniProtKB-SubCell"/>
</dbReference>
<dbReference type="GO" id="GO:0033615">
    <property type="term" value="P:mitochondrial proton-transporting ATP synthase complex assembly"/>
    <property type="evidence" value="ECO:0007669"/>
    <property type="project" value="TreeGrafter"/>
</dbReference>
<evidence type="ECO:0000256" key="3">
    <source>
        <dbReference type="ARBA" id="ARBA00022946"/>
    </source>
</evidence>
<dbReference type="Pfam" id="PF07542">
    <property type="entry name" value="ATP12"/>
    <property type="match status" value="1"/>
</dbReference>
<dbReference type="GeneID" id="93649498"/>
<evidence type="ECO:0000256" key="1">
    <source>
        <dbReference type="ARBA" id="ARBA00004173"/>
    </source>
</evidence>
<dbReference type="SUPFAM" id="SSF160909">
    <property type="entry name" value="ATP12-like"/>
    <property type="match status" value="1"/>
</dbReference>
<keyword evidence="4" id="KW-0496">Mitochondrion</keyword>
<dbReference type="AlphaFoldDB" id="A0A8H8DDR8"/>
<evidence type="ECO:0000313" key="7">
    <source>
        <dbReference type="EMBL" id="KAG5421777.1"/>
    </source>
</evidence>
<feature type="domain" description="Ig-like" evidence="6">
    <location>
        <begin position="194"/>
        <end position="281"/>
    </location>
</feature>
<comment type="subcellular location">
    <subcellularLocation>
        <location evidence="1">Mitochondrion</location>
    </subcellularLocation>
</comment>
<keyword evidence="5" id="KW-0143">Chaperone</keyword>
<protein>
    <submittedName>
        <fullName evidence="7">ATP12</fullName>
    </submittedName>
</protein>
<keyword evidence="3" id="KW-0809">Transit peptide</keyword>
<evidence type="ECO:0000256" key="2">
    <source>
        <dbReference type="ARBA" id="ARBA00008231"/>
    </source>
</evidence>
<proteinExistence type="inferred from homology"/>
<accession>A0A8H8DDR8</accession>
<dbReference type="PROSITE" id="PS50835">
    <property type="entry name" value="IG_LIKE"/>
    <property type="match status" value="1"/>
</dbReference>
<dbReference type="InterPro" id="IPR023335">
    <property type="entry name" value="ATP12_ortho_dom_sf"/>
</dbReference>
<comment type="similarity">
    <text evidence="2">Belongs to the ATP12 family.</text>
</comment>
<dbReference type="InterPro" id="IPR007110">
    <property type="entry name" value="Ig-like_dom"/>
</dbReference>
<dbReference type="PANTHER" id="PTHR21013">
    <property type="entry name" value="ATP SYNTHASE MITOCHONDRIAL F1 COMPLEX ASSEMBLY FACTOR 2/ATP12 PROTEIN, MITOCHONDRIAL PRECURSOR"/>
    <property type="match status" value="1"/>
</dbReference>
<gene>
    <name evidence="7" type="ORF">I9W82_000869</name>
</gene>
<evidence type="ECO:0000256" key="5">
    <source>
        <dbReference type="ARBA" id="ARBA00023186"/>
    </source>
</evidence>
<evidence type="ECO:0000313" key="8">
    <source>
        <dbReference type="Proteomes" id="UP000669133"/>
    </source>
</evidence>